<evidence type="ECO:0000256" key="1">
    <source>
        <dbReference type="ARBA" id="ARBA00005250"/>
    </source>
</evidence>
<dbReference type="PROSITE" id="PS51257">
    <property type="entry name" value="PROKAR_LIPOPROTEIN"/>
    <property type="match status" value="1"/>
</dbReference>
<feature type="domain" description="Metallo-beta-lactamase" evidence="2">
    <location>
        <begin position="81"/>
        <end position="253"/>
    </location>
</feature>
<accession>A0AAE9Z9H9</accession>
<dbReference type="InterPro" id="IPR036866">
    <property type="entry name" value="RibonucZ/Hydroxyglut_hydro"/>
</dbReference>
<keyword evidence="4" id="KW-1185">Reference proteome</keyword>
<dbReference type="SUPFAM" id="SSF56281">
    <property type="entry name" value="Metallo-hydrolase/oxidoreductase"/>
    <property type="match status" value="1"/>
</dbReference>
<evidence type="ECO:0000313" key="3">
    <source>
        <dbReference type="EMBL" id="WDE09018.1"/>
    </source>
</evidence>
<dbReference type="InterPro" id="IPR001279">
    <property type="entry name" value="Metallo-B-lactamas"/>
</dbReference>
<dbReference type="Proteomes" id="UP000032352">
    <property type="component" value="Chromosome pTvir"/>
</dbReference>
<dbReference type="PANTHER" id="PTHR42951">
    <property type="entry name" value="METALLO-BETA-LACTAMASE DOMAIN-CONTAINING"/>
    <property type="match status" value="1"/>
</dbReference>
<dbReference type="KEGG" id="tvd:SG34_030025"/>
<evidence type="ECO:0000259" key="2">
    <source>
        <dbReference type="SMART" id="SM00849"/>
    </source>
</evidence>
<dbReference type="Gene3D" id="3.60.15.10">
    <property type="entry name" value="Ribonuclease Z/Hydroxyacylglutathione hydrolase-like"/>
    <property type="match status" value="1"/>
</dbReference>
<gene>
    <name evidence="3" type="ORF">SG34_030025</name>
</gene>
<dbReference type="AlphaFoldDB" id="A0AAE9Z9H9"/>
<dbReference type="InterPro" id="IPR050855">
    <property type="entry name" value="NDM-1-like"/>
</dbReference>
<dbReference type="SMART" id="SM00849">
    <property type="entry name" value="Lactamase_B"/>
    <property type="match status" value="1"/>
</dbReference>
<proteinExistence type="inferred from homology"/>
<reference evidence="3 4" key="2">
    <citation type="journal article" date="2022" name="Mar. Drugs">
        <title>Bioassay-Guided Fractionation Leads to the Detection of Cholic Acid Generated by the Rare Thalassomonas sp.</title>
        <authorList>
            <person name="Pheiffer F."/>
            <person name="Schneider Y.K."/>
            <person name="Hansen E.H."/>
            <person name="Andersen J.H."/>
            <person name="Isaksson J."/>
            <person name="Busche T."/>
            <person name="R C."/>
            <person name="Kalinowski J."/>
            <person name="Zyl L.V."/>
            <person name="Trindade M."/>
        </authorList>
    </citation>
    <scope>NUCLEOTIDE SEQUENCE [LARGE SCALE GENOMIC DNA]</scope>
    <source>
        <strain evidence="3 4">XOM25</strain>
    </source>
</reference>
<organism evidence="3 4">
    <name type="scientific">Thalassomonas viridans</name>
    <dbReference type="NCBI Taxonomy" id="137584"/>
    <lineage>
        <taxon>Bacteria</taxon>
        <taxon>Pseudomonadati</taxon>
        <taxon>Pseudomonadota</taxon>
        <taxon>Gammaproteobacteria</taxon>
        <taxon>Alteromonadales</taxon>
        <taxon>Colwelliaceae</taxon>
        <taxon>Thalassomonas</taxon>
    </lineage>
</organism>
<name>A0AAE9Z9H9_9GAMM</name>
<dbReference type="Pfam" id="PF00753">
    <property type="entry name" value="Lactamase_B"/>
    <property type="match status" value="1"/>
</dbReference>
<dbReference type="GO" id="GO:0017001">
    <property type="term" value="P:antibiotic catabolic process"/>
    <property type="evidence" value="ECO:0007669"/>
    <property type="project" value="UniProtKB-ARBA"/>
</dbReference>
<sequence length="326" mass="36436">MKQVLLAGLILISSGCSSSQTLDARASNAEPPRIAPSSLQQKKWLHGSADCQADSGPALDVFRYDAASYILRQNKCLSFEAPFIYVLFGQEKVLVLDTGATKSGQEFPLYDTVQELIQKQSALDGKTGREILVIHSHNHSDHYSGDVQFRGKANVTLIEPNFAAMSEFFNFNRWPDGQASIELGERTVTVIPTPGHQEEAITLYDPKTKWLLTGDTFYPGYLYVKHWQDYKKSIARLTAFSQNHEVSAILGAHIEMKDKAGEYYPIGTTYQPNEAPLPLQPQDLSALHQALNKTEQPTKIIMNNFILAPMSSWQKALSNMARWISQ</sequence>
<dbReference type="EMBL" id="CP059734">
    <property type="protein sequence ID" value="WDE09018.1"/>
    <property type="molecule type" value="Genomic_DNA"/>
</dbReference>
<evidence type="ECO:0000313" key="4">
    <source>
        <dbReference type="Proteomes" id="UP000032352"/>
    </source>
</evidence>
<dbReference type="PANTHER" id="PTHR42951:SF4">
    <property type="entry name" value="ACYL-COENZYME A THIOESTERASE MBLAC2"/>
    <property type="match status" value="1"/>
</dbReference>
<protein>
    <submittedName>
        <fullName evidence="3">MBL fold metallo-hydrolase</fullName>
    </submittedName>
</protein>
<comment type="similarity">
    <text evidence="1">Belongs to the metallo-beta-lactamase superfamily. Class-B beta-lactamase family.</text>
</comment>
<dbReference type="RefSeq" id="WP_044837078.1">
    <property type="nucleotide sequence ID" value="NZ_CP059734.1"/>
</dbReference>
<reference evidence="3 4" key="1">
    <citation type="journal article" date="2015" name="Genome Announc.">
        <title>Draft Genome Sequences of Marine Isolates of Thalassomonas viridans and Thalassomonas actiniarum.</title>
        <authorList>
            <person name="Olonade I."/>
            <person name="van Zyl L.J."/>
            <person name="Trindade M."/>
        </authorList>
    </citation>
    <scope>NUCLEOTIDE SEQUENCE [LARGE SCALE GENOMIC DNA]</scope>
    <source>
        <strain evidence="3 4">XOM25</strain>
    </source>
</reference>